<evidence type="ECO:0000256" key="1">
    <source>
        <dbReference type="SAM" id="MobiDB-lite"/>
    </source>
</evidence>
<protein>
    <submittedName>
        <fullName evidence="2">Uncharacterized protein</fullName>
    </submittedName>
</protein>
<keyword evidence="3" id="KW-1185">Reference proteome</keyword>
<reference evidence="2" key="2">
    <citation type="submission" date="2023-04" db="EMBL/GenBank/DDBJ databases">
        <authorList>
            <person name="Bruccoleri R.E."/>
            <person name="Oakeley E.J."/>
            <person name="Faust A.-M."/>
            <person name="Dessus-Babus S."/>
            <person name="Altorfer M."/>
            <person name="Burckhardt D."/>
            <person name="Oertli M."/>
            <person name="Naumann U."/>
            <person name="Petersen F."/>
            <person name="Wong J."/>
        </authorList>
    </citation>
    <scope>NUCLEOTIDE SEQUENCE</scope>
    <source>
        <strain evidence="2">GSM-AAB239-AS_SAM_17_03QT</strain>
        <tissue evidence="2">Leaf</tissue>
    </source>
</reference>
<feature type="region of interest" description="Disordered" evidence="1">
    <location>
        <begin position="1"/>
        <end position="60"/>
    </location>
</feature>
<comment type="caution">
    <text evidence="2">The sequence shown here is derived from an EMBL/GenBank/DDBJ whole genome shotgun (WGS) entry which is preliminary data.</text>
</comment>
<dbReference type="EMBL" id="JANAVB010008682">
    <property type="protein sequence ID" value="KAJ6841388.1"/>
    <property type="molecule type" value="Genomic_DNA"/>
</dbReference>
<gene>
    <name evidence="2" type="ORF">M6B38_306880</name>
</gene>
<sequence>MEEPRPRYAIRNGNGLPTKNSHPPKKSIEEEVVFSQTKPKSDRGGQIASTSAHHLRVLKY</sequence>
<proteinExistence type="predicted"/>
<name>A0AAX6HKW6_IRIPA</name>
<evidence type="ECO:0000313" key="3">
    <source>
        <dbReference type="Proteomes" id="UP001140949"/>
    </source>
</evidence>
<evidence type="ECO:0000313" key="2">
    <source>
        <dbReference type="EMBL" id="KAJ6841388.1"/>
    </source>
</evidence>
<organism evidence="2 3">
    <name type="scientific">Iris pallida</name>
    <name type="common">Sweet iris</name>
    <dbReference type="NCBI Taxonomy" id="29817"/>
    <lineage>
        <taxon>Eukaryota</taxon>
        <taxon>Viridiplantae</taxon>
        <taxon>Streptophyta</taxon>
        <taxon>Embryophyta</taxon>
        <taxon>Tracheophyta</taxon>
        <taxon>Spermatophyta</taxon>
        <taxon>Magnoliopsida</taxon>
        <taxon>Liliopsida</taxon>
        <taxon>Asparagales</taxon>
        <taxon>Iridaceae</taxon>
        <taxon>Iridoideae</taxon>
        <taxon>Irideae</taxon>
        <taxon>Iris</taxon>
    </lineage>
</organism>
<reference evidence="2" key="1">
    <citation type="journal article" date="2023" name="GigaByte">
        <title>Genome assembly of the bearded iris, Iris pallida Lam.</title>
        <authorList>
            <person name="Bruccoleri R.E."/>
            <person name="Oakeley E.J."/>
            <person name="Faust A.M.E."/>
            <person name="Altorfer M."/>
            <person name="Dessus-Babus S."/>
            <person name="Burckhardt D."/>
            <person name="Oertli M."/>
            <person name="Naumann U."/>
            <person name="Petersen F."/>
            <person name="Wong J."/>
        </authorList>
    </citation>
    <scope>NUCLEOTIDE SEQUENCE</scope>
    <source>
        <strain evidence="2">GSM-AAB239-AS_SAM_17_03QT</strain>
    </source>
</reference>
<dbReference type="AlphaFoldDB" id="A0AAX6HKW6"/>
<dbReference type="Proteomes" id="UP001140949">
    <property type="component" value="Unassembled WGS sequence"/>
</dbReference>
<accession>A0AAX6HKW6</accession>